<dbReference type="SUPFAM" id="SSF55681">
    <property type="entry name" value="Class II aaRS and biotin synthetases"/>
    <property type="match status" value="1"/>
</dbReference>
<reference evidence="2" key="2">
    <citation type="submission" date="2014-09" db="EMBL/GenBank/DDBJ databases">
        <title>Criblamydia sequanensis harbors a mega-plasmid encoding arsenite resistance.</title>
        <authorList>
            <person name="Bertelli C."/>
            <person name="Goesmann A."/>
            <person name="Greub G."/>
        </authorList>
    </citation>
    <scope>NUCLEOTIDE SEQUENCE [LARGE SCALE GENOMIC DNA]</scope>
    <source>
        <strain evidence="2">CRIB-18</strain>
    </source>
</reference>
<dbReference type="EC" id="2.7.7.63" evidence="2"/>
<dbReference type="RefSeq" id="WP_053331642.1">
    <property type="nucleotide sequence ID" value="NZ_CCEJ010000001.1"/>
</dbReference>
<dbReference type="OrthoDB" id="9787898at2"/>
<dbReference type="InterPro" id="IPR045864">
    <property type="entry name" value="aa-tRNA-synth_II/BPL/LPL"/>
</dbReference>
<evidence type="ECO:0000259" key="1">
    <source>
        <dbReference type="PROSITE" id="PS51733"/>
    </source>
</evidence>
<dbReference type="EMBL" id="CCEJ010000001">
    <property type="protein sequence ID" value="CDR32862.1"/>
    <property type="molecule type" value="Genomic_DNA"/>
</dbReference>
<dbReference type="AlphaFoldDB" id="A0A090CXQ4"/>
<evidence type="ECO:0000313" key="2">
    <source>
        <dbReference type="EMBL" id="CDR32862.1"/>
    </source>
</evidence>
<keyword evidence="3" id="KW-1185">Reference proteome</keyword>
<keyword evidence="2" id="KW-0548">Nucleotidyltransferase</keyword>
<dbReference type="STRING" id="1437425.CSEC_0018"/>
<protein>
    <submittedName>
        <fullName evidence="2">Lipoate-protein ligase A</fullName>
        <ecNumber evidence="2">2.7.7.63</ecNumber>
    </submittedName>
</protein>
<dbReference type="Pfam" id="PF21948">
    <property type="entry name" value="LplA-B_cat"/>
    <property type="match status" value="1"/>
</dbReference>
<dbReference type="GO" id="GO:0016874">
    <property type="term" value="F:ligase activity"/>
    <property type="evidence" value="ECO:0007669"/>
    <property type="project" value="UniProtKB-KW"/>
</dbReference>
<reference evidence="2" key="1">
    <citation type="submission" date="2013-12" db="EMBL/GenBank/DDBJ databases">
        <authorList>
            <person name="Linke B."/>
        </authorList>
    </citation>
    <scope>NUCLEOTIDE SEQUENCE [LARGE SCALE GENOMIC DNA]</scope>
    <source>
        <strain evidence="2">CRIB-18</strain>
    </source>
</reference>
<dbReference type="PANTHER" id="PTHR43679:SF2">
    <property type="entry name" value="OCTANOYL-[GCVH]:PROTEIN N-OCTANOYLTRANSFERASE"/>
    <property type="match status" value="1"/>
</dbReference>
<dbReference type="PANTHER" id="PTHR43679">
    <property type="entry name" value="OCTANOYLTRANSFERASE LIPM-RELATED"/>
    <property type="match status" value="1"/>
</dbReference>
<keyword evidence="2" id="KW-0436">Ligase</keyword>
<sequence length="234" mass="26962">MEWLAYDRGLNLAAQNMAFDSEMLEKVSETKKPSLHFYEFSEKSATYGYFIKPFELLSEQTLNELNVDIAKRPTGGGFLLHGQDFTFSIAIPETHGFYSQNPLESYNKINGLVLDSLKKITKKSALELFAKEDEALKFFKNFCMAKPTKFDLFFDGRKIGGAAERRVKFGMLHQATINILPPWMDWHHRVFEDETLKKAIQTNSSSLFLSLTPKDRLEFKTLLKETLKEAFFNS</sequence>
<keyword evidence="2" id="KW-0808">Transferase</keyword>
<dbReference type="Gene3D" id="3.30.930.10">
    <property type="entry name" value="Bira Bifunctional Protein, Domain 2"/>
    <property type="match status" value="1"/>
</dbReference>
<dbReference type="InterPro" id="IPR004143">
    <property type="entry name" value="BPL_LPL_catalytic"/>
</dbReference>
<dbReference type="GO" id="GO:0016779">
    <property type="term" value="F:nucleotidyltransferase activity"/>
    <property type="evidence" value="ECO:0007669"/>
    <property type="project" value="UniProtKB-KW"/>
</dbReference>
<gene>
    <name evidence="2" type="ORF">CSEC_0018</name>
</gene>
<feature type="domain" description="BPL/LPL catalytic" evidence="1">
    <location>
        <begin position="29"/>
        <end position="234"/>
    </location>
</feature>
<name>A0A090CXQ4_9BACT</name>
<dbReference type="eggNOG" id="COG0095">
    <property type="taxonomic scope" value="Bacteria"/>
</dbReference>
<organism evidence="2 3">
    <name type="scientific">Candidatus Criblamydia sequanensis CRIB-18</name>
    <dbReference type="NCBI Taxonomy" id="1437425"/>
    <lineage>
        <taxon>Bacteria</taxon>
        <taxon>Pseudomonadati</taxon>
        <taxon>Chlamydiota</taxon>
        <taxon>Chlamydiia</taxon>
        <taxon>Parachlamydiales</taxon>
        <taxon>Candidatus Criblamydiaceae</taxon>
        <taxon>Candidatus Criblamydia</taxon>
    </lineage>
</organism>
<dbReference type="InterPro" id="IPR050664">
    <property type="entry name" value="Octanoyltrans_LipM/LipL"/>
</dbReference>
<evidence type="ECO:0000313" key="3">
    <source>
        <dbReference type="Proteomes" id="UP000031552"/>
    </source>
</evidence>
<proteinExistence type="predicted"/>
<comment type="caution">
    <text evidence="2">The sequence shown here is derived from an EMBL/GenBank/DDBJ whole genome shotgun (WGS) entry which is preliminary data.</text>
</comment>
<dbReference type="PROSITE" id="PS51733">
    <property type="entry name" value="BPL_LPL_CATALYTIC"/>
    <property type="match status" value="1"/>
</dbReference>
<dbReference type="Proteomes" id="UP000031552">
    <property type="component" value="Unassembled WGS sequence"/>
</dbReference>
<accession>A0A090CXQ4</accession>